<dbReference type="EC" id="1.13.12.3" evidence="3"/>
<dbReference type="PANTHER" id="PTHR10742">
    <property type="entry name" value="FLAVIN MONOAMINE OXIDASE"/>
    <property type="match status" value="1"/>
</dbReference>
<evidence type="ECO:0000256" key="3">
    <source>
        <dbReference type="ARBA" id="ARBA00012535"/>
    </source>
</evidence>
<protein>
    <recommendedName>
        <fullName evidence="4">Tryptophan 2-monooxygenase</fullName>
        <ecNumber evidence="3">1.13.12.3</ecNumber>
    </recommendedName>
</protein>
<keyword evidence="5" id="KW-0073">Auxin biosynthesis</keyword>
<comment type="catalytic activity">
    <reaction evidence="6">
        <text>L-tryptophan + O2 = indole-3-acetamide + CO2 + H2O</text>
        <dbReference type="Rhea" id="RHEA:16165"/>
        <dbReference type="ChEBI" id="CHEBI:15377"/>
        <dbReference type="ChEBI" id="CHEBI:15379"/>
        <dbReference type="ChEBI" id="CHEBI:16031"/>
        <dbReference type="ChEBI" id="CHEBI:16526"/>
        <dbReference type="ChEBI" id="CHEBI:57912"/>
        <dbReference type="EC" id="1.13.12.3"/>
    </reaction>
</comment>
<dbReference type="Proteomes" id="UP000528964">
    <property type="component" value="Unassembled WGS sequence"/>
</dbReference>
<dbReference type="PANTHER" id="PTHR10742:SF410">
    <property type="entry name" value="LYSINE-SPECIFIC HISTONE DEMETHYLASE 2"/>
    <property type="match status" value="1"/>
</dbReference>
<dbReference type="EMBL" id="JACIDR010000004">
    <property type="protein sequence ID" value="MBB3973836.1"/>
    <property type="molecule type" value="Genomic_DNA"/>
</dbReference>
<dbReference type="SUPFAM" id="SSF54373">
    <property type="entry name" value="FAD-linked reductases, C-terminal domain"/>
    <property type="match status" value="1"/>
</dbReference>
<dbReference type="Gene3D" id="3.50.50.60">
    <property type="entry name" value="FAD/NAD(P)-binding domain"/>
    <property type="match status" value="1"/>
</dbReference>
<proteinExistence type="inferred from homology"/>
<evidence type="ECO:0000259" key="7">
    <source>
        <dbReference type="Pfam" id="PF01593"/>
    </source>
</evidence>
<dbReference type="InterPro" id="IPR002937">
    <property type="entry name" value="Amino_oxidase"/>
</dbReference>
<evidence type="ECO:0000256" key="5">
    <source>
        <dbReference type="ARBA" id="ARBA00023070"/>
    </source>
</evidence>
<dbReference type="InterPro" id="IPR050281">
    <property type="entry name" value="Flavin_monoamine_oxidase"/>
</dbReference>
<accession>A0A7W6CZC7</accession>
<dbReference type="SUPFAM" id="SSF51905">
    <property type="entry name" value="FAD/NAD(P)-binding domain"/>
    <property type="match status" value="1"/>
</dbReference>
<dbReference type="AlphaFoldDB" id="A0A7W6CZC7"/>
<evidence type="ECO:0000256" key="6">
    <source>
        <dbReference type="ARBA" id="ARBA00047321"/>
    </source>
</evidence>
<feature type="domain" description="Amine oxidase" evidence="7">
    <location>
        <begin position="16"/>
        <end position="407"/>
    </location>
</feature>
<comment type="caution">
    <text evidence="8">The sequence shown here is derived from an EMBL/GenBank/DDBJ whole genome shotgun (WGS) entry which is preliminary data.</text>
</comment>
<evidence type="ECO:0000313" key="9">
    <source>
        <dbReference type="Proteomes" id="UP000528964"/>
    </source>
</evidence>
<name>A0A7W6CZC7_9HYPH</name>
<evidence type="ECO:0000256" key="2">
    <source>
        <dbReference type="ARBA" id="ARBA00005833"/>
    </source>
</evidence>
<evidence type="ECO:0000256" key="1">
    <source>
        <dbReference type="ARBA" id="ARBA00004814"/>
    </source>
</evidence>
<keyword evidence="8" id="KW-0560">Oxidoreductase</keyword>
<comment type="pathway">
    <text evidence="1">Plant hormone metabolism; auxin biosynthesis.</text>
</comment>
<organism evidence="8 9">
    <name type="scientific">Hansschlegelia beijingensis</name>
    <dbReference type="NCBI Taxonomy" id="1133344"/>
    <lineage>
        <taxon>Bacteria</taxon>
        <taxon>Pseudomonadati</taxon>
        <taxon>Pseudomonadota</taxon>
        <taxon>Alphaproteobacteria</taxon>
        <taxon>Hyphomicrobiales</taxon>
        <taxon>Methylopilaceae</taxon>
        <taxon>Hansschlegelia</taxon>
    </lineage>
</organism>
<dbReference type="InterPro" id="IPR036188">
    <property type="entry name" value="FAD/NAD-bd_sf"/>
</dbReference>
<evidence type="ECO:0000256" key="4">
    <source>
        <dbReference type="ARBA" id="ARBA00017871"/>
    </source>
</evidence>
<dbReference type="Pfam" id="PF01593">
    <property type="entry name" value="Amino_oxidase"/>
    <property type="match status" value="1"/>
</dbReference>
<evidence type="ECO:0000313" key="8">
    <source>
        <dbReference type="EMBL" id="MBB3973836.1"/>
    </source>
</evidence>
<dbReference type="GO" id="GO:0050361">
    <property type="term" value="F:tryptophan 2-monooxygenase activity"/>
    <property type="evidence" value="ECO:0007669"/>
    <property type="project" value="UniProtKB-EC"/>
</dbReference>
<dbReference type="PRINTS" id="PR00420">
    <property type="entry name" value="RNGMNOXGNASE"/>
</dbReference>
<sequence length="413" mass="43551">MSKAEVEVAVVGAGAAGIGAARRLHEAGVDVLLIEARARLGGRSFTEPHPVVGPLDLGCGWLHSGDENPWTAIAERQGRAVERSAAPWSKAALAAGFPAEQQADFRAASERFHERLGEAASGSPDRPASACLEPGNRWNGLLDAVSTYVSGAELQRVSARDLAAYRDTGVNWRLGAGYGAVIARHADGVPLALECPVSEIDHSGRRIRLTTPQGEISAERAVVTLPTDLLAQEAVTFRPALPEKSEAARGLPLGLADKLYMALEGAEEFEIDSRAFGRTDRVATGSYHFRPLGRSVIEGYFGGALAADLERGGSAAFFDFARQELTGLFGAGFAGRLRPVASHSWGADPYARGSYSFASPGMAGKREILAASVDDRLFFAGEACSPRDYSTAHGALRTGLAAADAILAARGRR</sequence>
<dbReference type="RefSeq" id="WP_183395708.1">
    <property type="nucleotide sequence ID" value="NZ_JACIDR010000004.1"/>
</dbReference>
<keyword evidence="9" id="KW-1185">Reference proteome</keyword>
<comment type="similarity">
    <text evidence="2">Belongs to the tryptophan 2-monooxygenase family.</text>
</comment>
<reference evidence="8 9" key="1">
    <citation type="submission" date="2020-08" db="EMBL/GenBank/DDBJ databases">
        <title>Genomic Encyclopedia of Type Strains, Phase IV (KMG-IV): sequencing the most valuable type-strain genomes for metagenomic binning, comparative biology and taxonomic classification.</title>
        <authorList>
            <person name="Goeker M."/>
        </authorList>
    </citation>
    <scope>NUCLEOTIDE SEQUENCE [LARGE SCALE GENOMIC DNA]</scope>
    <source>
        <strain evidence="8 9">DSM 25481</strain>
    </source>
</reference>
<gene>
    <name evidence="8" type="ORF">GGR24_002513</name>
</gene>
<dbReference type="GO" id="GO:0009851">
    <property type="term" value="P:auxin biosynthetic process"/>
    <property type="evidence" value="ECO:0007669"/>
    <property type="project" value="UniProtKB-KW"/>
</dbReference>